<dbReference type="AlphaFoldDB" id="A0A1G4ISF8"/>
<organism evidence="8 9">
    <name type="scientific">Lachancea dasiensis</name>
    <dbReference type="NCBI Taxonomy" id="1072105"/>
    <lineage>
        <taxon>Eukaryota</taxon>
        <taxon>Fungi</taxon>
        <taxon>Dikarya</taxon>
        <taxon>Ascomycota</taxon>
        <taxon>Saccharomycotina</taxon>
        <taxon>Saccharomycetes</taxon>
        <taxon>Saccharomycetales</taxon>
        <taxon>Saccharomycetaceae</taxon>
        <taxon>Lachancea</taxon>
    </lineage>
</organism>
<comment type="cofactor">
    <cofactor evidence="1 6">
        <name>a divalent metal cation</name>
        <dbReference type="ChEBI" id="CHEBI:60240"/>
    </cofactor>
</comment>
<evidence type="ECO:0000256" key="2">
    <source>
        <dbReference type="ARBA" id="ARBA00006562"/>
    </source>
</evidence>
<dbReference type="GO" id="GO:0003723">
    <property type="term" value="F:RNA binding"/>
    <property type="evidence" value="ECO:0007669"/>
    <property type="project" value="UniProtKB-KW"/>
</dbReference>
<evidence type="ECO:0000256" key="1">
    <source>
        <dbReference type="ARBA" id="ARBA00001968"/>
    </source>
</evidence>
<keyword evidence="6" id="KW-0547">Nucleotide-binding</keyword>
<evidence type="ECO:0000256" key="3">
    <source>
        <dbReference type="ARBA" id="ARBA00022722"/>
    </source>
</evidence>
<protein>
    <recommendedName>
        <fullName evidence="6">Decapping nuclease</fullName>
        <ecNumber evidence="6">3.6.1.-</ecNumber>
    </recommendedName>
</protein>
<dbReference type="EC" id="3.6.1.-" evidence="6"/>
<evidence type="ECO:0000256" key="4">
    <source>
        <dbReference type="ARBA" id="ARBA00044676"/>
    </source>
</evidence>
<dbReference type="InterPro" id="IPR013961">
    <property type="entry name" value="RAI1"/>
</dbReference>
<comment type="catalytic activity">
    <reaction evidence="5">
        <text>a 5'-end NAD(+)-phospho-ribonucleoside in mRNA + H2O = a 5'-end phospho-ribonucleoside in mRNA + NAD(+) + H(+)</text>
        <dbReference type="Rhea" id="RHEA:60880"/>
        <dbReference type="Rhea" id="RHEA-COMP:15692"/>
        <dbReference type="Rhea" id="RHEA-COMP:15698"/>
        <dbReference type="ChEBI" id="CHEBI:15377"/>
        <dbReference type="ChEBI" id="CHEBI:15378"/>
        <dbReference type="ChEBI" id="CHEBI:57540"/>
        <dbReference type="ChEBI" id="CHEBI:138282"/>
        <dbReference type="ChEBI" id="CHEBI:144029"/>
    </reaction>
    <physiologicalReaction direction="left-to-right" evidence="5">
        <dbReference type="Rhea" id="RHEA:60881"/>
    </physiologicalReaction>
</comment>
<dbReference type="GO" id="GO:0000956">
    <property type="term" value="P:nuclear-transcribed mRNA catabolic process"/>
    <property type="evidence" value="ECO:0007669"/>
    <property type="project" value="TreeGrafter"/>
</dbReference>
<keyword evidence="3 6" id="KW-0540">Nuclease</keyword>
<gene>
    <name evidence="8" type="ORF">LADA_0B03444G</name>
</gene>
<keyword evidence="6" id="KW-0539">Nucleus</keyword>
<keyword evidence="6" id="KW-0378">Hydrolase</keyword>
<comment type="similarity">
    <text evidence="2 6">Belongs to the DXO/Dom3Z family.</text>
</comment>
<evidence type="ECO:0000256" key="5">
    <source>
        <dbReference type="ARBA" id="ARBA00048124"/>
    </source>
</evidence>
<dbReference type="GO" id="GO:0005634">
    <property type="term" value="C:nucleus"/>
    <property type="evidence" value="ECO:0007669"/>
    <property type="project" value="UniProtKB-SubCell"/>
</dbReference>
<dbReference type="STRING" id="1266660.A0A1G4ISF8"/>
<dbReference type="GO" id="GO:0004518">
    <property type="term" value="F:nuclease activity"/>
    <property type="evidence" value="ECO:0007669"/>
    <property type="project" value="UniProtKB-KW"/>
</dbReference>
<dbReference type="PANTHER" id="PTHR12395">
    <property type="entry name" value="DOM-3 RELATED"/>
    <property type="match status" value="1"/>
</dbReference>
<dbReference type="GO" id="GO:0046872">
    <property type="term" value="F:metal ion binding"/>
    <property type="evidence" value="ECO:0007669"/>
    <property type="project" value="UniProtKB-KW"/>
</dbReference>
<dbReference type="Proteomes" id="UP000190274">
    <property type="component" value="Chromosome B"/>
</dbReference>
<evidence type="ECO:0000313" key="8">
    <source>
        <dbReference type="EMBL" id="SCU79836.1"/>
    </source>
</evidence>
<dbReference type="GO" id="GO:0034353">
    <property type="term" value="F:mRNA 5'-diphosphatase activity"/>
    <property type="evidence" value="ECO:0007669"/>
    <property type="project" value="TreeGrafter"/>
</dbReference>
<dbReference type="GO" id="GO:0005829">
    <property type="term" value="C:cytosol"/>
    <property type="evidence" value="ECO:0007669"/>
    <property type="project" value="TreeGrafter"/>
</dbReference>
<dbReference type="OrthoDB" id="5853397at2759"/>
<evidence type="ECO:0000259" key="7">
    <source>
        <dbReference type="Pfam" id="PF08652"/>
    </source>
</evidence>
<feature type="domain" description="RAI1-like" evidence="7">
    <location>
        <begin position="92"/>
        <end position="373"/>
    </location>
</feature>
<dbReference type="GO" id="GO:0000166">
    <property type="term" value="F:nucleotide binding"/>
    <property type="evidence" value="ECO:0007669"/>
    <property type="project" value="UniProtKB-KW"/>
</dbReference>
<evidence type="ECO:0000256" key="6">
    <source>
        <dbReference type="RuleBase" id="RU367113"/>
    </source>
</evidence>
<evidence type="ECO:0000313" key="9">
    <source>
        <dbReference type="Proteomes" id="UP000190274"/>
    </source>
</evidence>
<dbReference type="Pfam" id="PF08652">
    <property type="entry name" value="RAI1"/>
    <property type="match status" value="1"/>
</dbReference>
<dbReference type="EMBL" id="LT598456">
    <property type="protein sequence ID" value="SCU79836.1"/>
    <property type="molecule type" value="Genomic_DNA"/>
</dbReference>
<keyword evidence="9" id="KW-1185">Reference proteome</keyword>
<name>A0A1G4ISF8_9SACH</name>
<keyword evidence="6" id="KW-0479">Metal-binding</keyword>
<comment type="function">
    <text evidence="6">Decapping enzyme for NAD-capped RNAs: specifically hydrolyzes the nicotinamide adenine dinucleotide (NAD) cap from a subset of RNAs by removing the entire NAD moiety from the 5'-end of an NAD-capped RNA.</text>
</comment>
<proteinExistence type="inferred from homology"/>
<reference evidence="9" key="1">
    <citation type="submission" date="2016-03" db="EMBL/GenBank/DDBJ databases">
        <authorList>
            <person name="Devillers H."/>
        </authorList>
    </citation>
    <scope>NUCLEOTIDE SEQUENCE [LARGE SCALE GENOMIC DNA]</scope>
</reference>
<dbReference type="InterPro" id="IPR039039">
    <property type="entry name" value="RAI1-like_fam"/>
</dbReference>
<keyword evidence="6" id="KW-0694">RNA-binding</keyword>
<comment type="catalytic activity">
    <reaction evidence="4">
        <text>a 5'-end (N(7)-methyl 5'-triphosphoguanosine)-ribonucleoside-ribonucleotide in mRNA + H2O = a (N(7)-methyl 5'-triphosphoguanosine)-nucleoside + a 5'-end phospho-ribonucleoside in mRNA + H(+)</text>
        <dbReference type="Rhea" id="RHEA:66928"/>
        <dbReference type="Rhea" id="RHEA-COMP:15692"/>
        <dbReference type="Rhea" id="RHEA-COMP:17313"/>
        <dbReference type="ChEBI" id="CHEBI:15377"/>
        <dbReference type="ChEBI" id="CHEBI:15378"/>
        <dbReference type="ChEBI" id="CHEBI:138282"/>
        <dbReference type="ChEBI" id="CHEBI:172876"/>
        <dbReference type="ChEBI" id="CHEBI:172877"/>
    </reaction>
    <physiologicalReaction direction="left-to-right" evidence="4">
        <dbReference type="Rhea" id="RHEA:66929"/>
    </physiologicalReaction>
</comment>
<dbReference type="GO" id="GO:0110155">
    <property type="term" value="P:NAD-cap decapping"/>
    <property type="evidence" value="ECO:0007669"/>
    <property type="project" value="TreeGrafter"/>
</dbReference>
<comment type="subcellular location">
    <subcellularLocation>
        <location evidence="6">Nucleus</location>
    </subcellularLocation>
</comment>
<accession>A0A1G4ISF8</accession>
<dbReference type="PANTHER" id="PTHR12395:SF25">
    <property type="entry name" value="DECAPPING AND EXORIBONUCLEASE PROTEIN 1"/>
    <property type="match status" value="1"/>
</dbReference>
<sequence length="382" mass="43807">MADELVRTFEKLDVRESPGDVTEVNCKQFQHLNPSKILPSPLSFFQEVEEAEVLTQLLPQNEFVLGSRHGLASLKPDMSKFIQDGSRCHVSNYFGHDLLTHYDQFIPLATDQLENMQGIQNFINQSGSVKKDEKLTIICSRHNLVELIMSPFSNQDVCLSAVYSNGVLHLFPDKLASRQATGIHSNDERMRKLCYTGFELENLVTTPAHSQEKTVFYSIVRGRIDSHLECLFKAEIDCVDPTTGIYTEIKCSAGIKPQNSYHRQKLLRMWVQTSLIPRTTLLVGIRDPYYNQLTSFERYTRGQLYRKFNNSNLKFIRQNYNCNANISVQWFHHIMKVIQSCVCQYVVAQGSDDSPLSFKISLSKDLLLRIRKLKNKPPGSIF</sequence>